<feature type="coiled-coil region" evidence="1">
    <location>
        <begin position="600"/>
        <end position="651"/>
    </location>
</feature>
<protein>
    <recommendedName>
        <fullName evidence="5">Phage tail protein</fullName>
    </recommendedName>
</protein>
<reference evidence="3 4" key="1">
    <citation type="submission" date="2019-03" db="EMBL/GenBank/DDBJ databases">
        <title>Genomic Encyclopedia of Type Strains, Phase III (KMG-III): the genomes of soil and plant-associated and newly described type strains.</title>
        <authorList>
            <person name="Whitman W."/>
        </authorList>
    </citation>
    <scope>NUCLEOTIDE SEQUENCE [LARGE SCALE GENOMIC DNA]</scope>
    <source>
        <strain evidence="3 4">VKMAc-2574</strain>
    </source>
</reference>
<keyword evidence="4" id="KW-1185">Reference proteome</keyword>
<organism evidence="3 4">
    <name type="scientific">Kribbella pratensis</name>
    <dbReference type="NCBI Taxonomy" id="2512112"/>
    <lineage>
        <taxon>Bacteria</taxon>
        <taxon>Bacillati</taxon>
        <taxon>Actinomycetota</taxon>
        <taxon>Actinomycetes</taxon>
        <taxon>Propionibacteriales</taxon>
        <taxon>Kribbellaceae</taxon>
        <taxon>Kribbella</taxon>
    </lineage>
</organism>
<evidence type="ECO:0000313" key="4">
    <source>
        <dbReference type="Proteomes" id="UP000295060"/>
    </source>
</evidence>
<accession>A0ABY2F9K8</accession>
<sequence>MVDSTLAFDILARDRASSAFAKVAAASDKTAQAMKRSQKVSDDVARAEARLSKARDSESDALGRVRVAETKLAEVRSNSNAKASQIQQAEEALSAARRKAAQSGHTAAMAEQELSKQRTKLAADAASVGKDAGHSFGKSFGDGIDEEGGKSTKRFGTSVAKWFKGDGSKIFGQGGQISGEAFSGGLGGVLKTPIIGPAILAAGLAVAATVAPAAGAIVAGGVVAGFGAGLVGLGAVFAAKSQAVQSVWKKTLGDMGSQMRVLSSPFEKTLIGMAAVAKRTFATFAPELGKAFATLAPSLSTFGDQLGKAFGKLAPVVKPLSDAFGAVLRSLGPAMQTAISSVAQGLTDLAESVKNSPDALADLVTGIGSIIQTVLTGISAFNGLNDAFKVLPGHVSGVARVMNSLNMFTKAALAPVVLLNAGLEKVGITTRKAGISTGEFQKSMFGVIDSIRSGIPATQGGTKAVESLAAKFDRQTAATNRSIDALNRMSGLLLTLSGSQIAYQQAVDDATASIKENGKTHDINTQKGRINKQALDQVAASAIAQRDAMLKAGDGNVKAAKSAEGSRSTFVKLATQMGYSKAEAEKMARSLIKIPNVTRTATLKANIADLEARLKTAKSKLADPKLTATQKATLKAEISNLEAGIRKAKGDLAGVPKSKTVTITTKYVTIGTPAQKSRAAAQGHTPGSSAGGLIPGPPSNVDNHLRAMATGEFVVRASKVRGNLAVLNAINDGTSLARRLMPKVALSSPGRTSATPHEPTATRTAVHASAGGGRTVVVNYNINVTVTGAGDKIAAAKEIQQLLLNLKRTNGRVPLGID</sequence>
<keyword evidence="1" id="KW-0175">Coiled coil</keyword>
<feature type="region of interest" description="Disordered" evidence="2">
    <location>
        <begin position="674"/>
        <end position="700"/>
    </location>
</feature>
<evidence type="ECO:0000313" key="3">
    <source>
        <dbReference type="EMBL" id="TDW87276.1"/>
    </source>
</evidence>
<dbReference type="EMBL" id="SODU01000003">
    <property type="protein sequence ID" value="TDW87276.1"/>
    <property type="molecule type" value="Genomic_DNA"/>
</dbReference>
<evidence type="ECO:0008006" key="5">
    <source>
        <dbReference type="Google" id="ProtNLM"/>
    </source>
</evidence>
<evidence type="ECO:0000256" key="1">
    <source>
        <dbReference type="SAM" id="Coils"/>
    </source>
</evidence>
<gene>
    <name evidence="3" type="ORF">EV137_5349</name>
</gene>
<dbReference type="RefSeq" id="WP_134131204.1">
    <property type="nucleotide sequence ID" value="NZ_SODU01000003.1"/>
</dbReference>
<feature type="region of interest" description="Disordered" evidence="2">
    <location>
        <begin position="76"/>
        <end position="120"/>
    </location>
</feature>
<feature type="compositionally biased region" description="Polar residues" evidence="2">
    <location>
        <begin position="76"/>
        <end position="88"/>
    </location>
</feature>
<evidence type="ECO:0000256" key="2">
    <source>
        <dbReference type="SAM" id="MobiDB-lite"/>
    </source>
</evidence>
<proteinExistence type="predicted"/>
<comment type="caution">
    <text evidence="3">The sequence shown here is derived from an EMBL/GenBank/DDBJ whole genome shotgun (WGS) entry which is preliminary data.</text>
</comment>
<dbReference type="Proteomes" id="UP000295060">
    <property type="component" value="Unassembled WGS sequence"/>
</dbReference>
<name>A0ABY2F9K8_9ACTN</name>